<comment type="caution">
    <text evidence="7">The sequence shown here is derived from an EMBL/GenBank/DDBJ whole genome shotgun (WGS) entry which is preliminary data.</text>
</comment>
<evidence type="ECO:0000256" key="1">
    <source>
        <dbReference type="ARBA" id="ARBA00004459"/>
    </source>
</evidence>
<dbReference type="InterPro" id="IPR008816">
    <property type="entry name" value="Gly_zipper_2TM_dom"/>
</dbReference>
<sequence>MRKFVLAMGLSAMVLPTVLVPVSAADARDRREWRGRDGRVYCKKSNGTTGTIIGGVGGALLGRTVDTRGDRTVGTLGGAVLGGLAGRAIDKGTSNNNRRCR</sequence>
<evidence type="ECO:0000259" key="6">
    <source>
        <dbReference type="Pfam" id="PF05433"/>
    </source>
</evidence>
<evidence type="ECO:0000256" key="4">
    <source>
        <dbReference type="ARBA" id="ARBA00023288"/>
    </source>
</evidence>
<organism evidence="7 8">
    <name type="scientific">Sphingomonas faeni</name>
    <dbReference type="NCBI Taxonomy" id="185950"/>
    <lineage>
        <taxon>Bacteria</taxon>
        <taxon>Pseudomonadati</taxon>
        <taxon>Pseudomonadota</taxon>
        <taxon>Alphaproteobacteria</taxon>
        <taxon>Sphingomonadales</taxon>
        <taxon>Sphingomonadaceae</taxon>
        <taxon>Sphingomonas</taxon>
    </lineage>
</organism>
<accession>A0A2T5U303</accession>
<dbReference type="Proteomes" id="UP000244013">
    <property type="component" value="Unassembled WGS sequence"/>
</dbReference>
<feature type="domain" description="Glycine zipper 2TM" evidence="6">
    <location>
        <begin position="50"/>
        <end position="89"/>
    </location>
</feature>
<protein>
    <recommendedName>
        <fullName evidence="3">17 kDa surface antigen</fullName>
    </recommendedName>
</protein>
<dbReference type="EMBL" id="QAYE01000006">
    <property type="protein sequence ID" value="PTW45889.1"/>
    <property type="molecule type" value="Genomic_DNA"/>
</dbReference>
<comment type="similarity">
    <text evidence="2">Belongs to the rickettsiale 17 kDa surface antigen family.</text>
</comment>
<proteinExistence type="inferred from homology"/>
<feature type="chain" id="PRO_5015395918" description="17 kDa surface antigen" evidence="5">
    <location>
        <begin position="25"/>
        <end position="101"/>
    </location>
</feature>
<dbReference type="GO" id="GO:0009279">
    <property type="term" value="C:cell outer membrane"/>
    <property type="evidence" value="ECO:0007669"/>
    <property type="project" value="UniProtKB-SubCell"/>
</dbReference>
<comment type="subcellular location">
    <subcellularLocation>
        <location evidence="1">Cell outer membrane</location>
        <topology evidence="1">Lipid-anchor</topology>
    </subcellularLocation>
</comment>
<evidence type="ECO:0000256" key="3">
    <source>
        <dbReference type="ARBA" id="ARBA00015281"/>
    </source>
</evidence>
<dbReference type="RefSeq" id="WP_056065671.1">
    <property type="nucleotide sequence ID" value="NZ_JAPYKI010000006.1"/>
</dbReference>
<reference evidence="7 8" key="1">
    <citation type="submission" date="2018-04" db="EMBL/GenBank/DDBJ databases">
        <title>Genomic Encyclopedia of Type Strains, Phase III (KMG-III): the genomes of soil and plant-associated and newly described type strains.</title>
        <authorList>
            <person name="Whitman W."/>
        </authorList>
    </citation>
    <scope>NUCLEOTIDE SEQUENCE [LARGE SCALE GENOMIC DNA]</scope>
    <source>
        <strain evidence="7 8">MA-olki</strain>
    </source>
</reference>
<evidence type="ECO:0000256" key="2">
    <source>
        <dbReference type="ARBA" id="ARBA00008681"/>
    </source>
</evidence>
<evidence type="ECO:0000256" key="5">
    <source>
        <dbReference type="SAM" id="SignalP"/>
    </source>
</evidence>
<evidence type="ECO:0000313" key="8">
    <source>
        <dbReference type="Proteomes" id="UP000244013"/>
    </source>
</evidence>
<dbReference type="Pfam" id="PF05433">
    <property type="entry name" value="Rick_17kDa_Anti"/>
    <property type="match status" value="1"/>
</dbReference>
<name>A0A2T5U303_9SPHN</name>
<gene>
    <name evidence="7" type="ORF">C8J25_106141</name>
</gene>
<keyword evidence="4" id="KW-0449">Lipoprotein</keyword>
<feature type="signal peptide" evidence="5">
    <location>
        <begin position="1"/>
        <end position="24"/>
    </location>
</feature>
<dbReference type="AlphaFoldDB" id="A0A2T5U303"/>
<keyword evidence="5" id="KW-0732">Signal</keyword>
<dbReference type="GeneID" id="91006482"/>
<evidence type="ECO:0000313" key="7">
    <source>
        <dbReference type="EMBL" id="PTW45889.1"/>
    </source>
</evidence>